<evidence type="ECO:0000313" key="2">
    <source>
        <dbReference type="EMBL" id="KAG1823453.1"/>
    </source>
</evidence>
<keyword evidence="3" id="KW-1185">Reference proteome</keyword>
<comment type="caution">
    <text evidence="2">The sequence shown here is derived from an EMBL/GenBank/DDBJ whole genome shotgun (WGS) entry which is preliminary data.</text>
</comment>
<dbReference type="OrthoDB" id="2675473at2759"/>
<dbReference type="GeneID" id="64637815"/>
<sequence>MMTARFLVHILNTLKKWLSQLARRFAGPLSLFLSLLRQFASGHLKLGACGRRLFVGTRFSGEALPRSQGNIAREDAPICSSSVPPSDDPYSIYPQNSQHLQKVTVTPLSQTNTTIRNGSTAEIDGGSISGLHQSSQTRENSGSRTSHGNPLEGSSSPGPSSLHGLPGSHPRSQICTNDARFPVAAPTSSTTLRTIHPNHSFSSQGSRQSITGLRPHGLEHVYHIANDIHNSIAPQSELPYPGTGHRVRWTAPPGSDDSKPGSKIVEDHEDKPDVFPMVAAGVMRYQRCIPRRVADSIQTTVPAMTITFPTYDSMVDVSPWTTHVHPEGSRYFLNKDQVRKVHR</sequence>
<reference evidence="2" key="1">
    <citation type="journal article" date="2020" name="New Phytol.">
        <title>Comparative genomics reveals dynamic genome evolution in host specialist ectomycorrhizal fungi.</title>
        <authorList>
            <person name="Lofgren L.A."/>
            <person name="Nguyen N.H."/>
            <person name="Vilgalys R."/>
            <person name="Ruytinx J."/>
            <person name="Liao H.L."/>
            <person name="Branco S."/>
            <person name="Kuo A."/>
            <person name="LaButti K."/>
            <person name="Lipzen A."/>
            <person name="Andreopoulos W."/>
            <person name="Pangilinan J."/>
            <person name="Riley R."/>
            <person name="Hundley H."/>
            <person name="Na H."/>
            <person name="Barry K."/>
            <person name="Grigoriev I.V."/>
            <person name="Stajich J.E."/>
            <person name="Kennedy P.G."/>
        </authorList>
    </citation>
    <scope>NUCLEOTIDE SEQUENCE</scope>
    <source>
        <strain evidence="2">MN1</strain>
    </source>
</reference>
<feature type="compositionally biased region" description="Low complexity" evidence="1">
    <location>
        <begin position="153"/>
        <end position="170"/>
    </location>
</feature>
<protein>
    <submittedName>
        <fullName evidence="2">Uncharacterized protein</fullName>
    </submittedName>
</protein>
<feature type="region of interest" description="Disordered" evidence="1">
    <location>
        <begin position="109"/>
        <end position="175"/>
    </location>
</feature>
<feature type="region of interest" description="Disordered" evidence="1">
    <location>
        <begin position="188"/>
        <end position="211"/>
    </location>
</feature>
<organism evidence="2 3">
    <name type="scientific">Suillus subaureus</name>
    <dbReference type="NCBI Taxonomy" id="48587"/>
    <lineage>
        <taxon>Eukaryota</taxon>
        <taxon>Fungi</taxon>
        <taxon>Dikarya</taxon>
        <taxon>Basidiomycota</taxon>
        <taxon>Agaricomycotina</taxon>
        <taxon>Agaricomycetes</taxon>
        <taxon>Agaricomycetidae</taxon>
        <taxon>Boletales</taxon>
        <taxon>Suillineae</taxon>
        <taxon>Suillaceae</taxon>
        <taxon>Suillus</taxon>
    </lineage>
</organism>
<evidence type="ECO:0000313" key="3">
    <source>
        <dbReference type="Proteomes" id="UP000807769"/>
    </source>
</evidence>
<evidence type="ECO:0000256" key="1">
    <source>
        <dbReference type="SAM" id="MobiDB-lite"/>
    </source>
</evidence>
<dbReference type="AlphaFoldDB" id="A0A9P7JHR2"/>
<dbReference type="Proteomes" id="UP000807769">
    <property type="component" value="Unassembled WGS sequence"/>
</dbReference>
<name>A0A9P7JHR2_9AGAM</name>
<proteinExistence type="predicted"/>
<gene>
    <name evidence="2" type="ORF">BJ212DRAFT_680754</name>
</gene>
<feature type="compositionally biased region" description="Polar residues" evidence="1">
    <location>
        <begin position="130"/>
        <end position="148"/>
    </location>
</feature>
<dbReference type="EMBL" id="JABBWG010000004">
    <property type="protein sequence ID" value="KAG1823453.1"/>
    <property type="molecule type" value="Genomic_DNA"/>
</dbReference>
<dbReference type="RefSeq" id="XP_041197513.1">
    <property type="nucleotide sequence ID" value="XM_041343799.1"/>
</dbReference>
<feature type="compositionally biased region" description="Polar residues" evidence="1">
    <location>
        <begin position="109"/>
        <end position="120"/>
    </location>
</feature>
<accession>A0A9P7JHR2</accession>